<name>A0A1V0A0M3_9ACTN</name>
<evidence type="ECO:0000313" key="1">
    <source>
        <dbReference type="EMBL" id="AQZ63740.1"/>
    </source>
</evidence>
<dbReference type="CDD" id="cd05403">
    <property type="entry name" value="NT_KNTase_like"/>
    <property type="match status" value="1"/>
</dbReference>
<proteinExistence type="predicted"/>
<accession>A0A1V0A0M3</accession>
<dbReference type="Proteomes" id="UP000190797">
    <property type="component" value="Chromosome"/>
</dbReference>
<dbReference type="Gene3D" id="3.30.460.10">
    <property type="entry name" value="Beta Polymerase, domain 2"/>
    <property type="match status" value="1"/>
</dbReference>
<protein>
    <recommendedName>
        <fullName evidence="3">Polymerase nucleotidyl transferase domain-containing protein</fullName>
    </recommendedName>
</protein>
<dbReference type="InterPro" id="IPR043519">
    <property type="entry name" value="NT_sf"/>
</dbReference>
<sequence length="109" mass="12207">MKRVITCRQRVLARLDGLRVGDRKVVTSVEVFGSRAGSTFRGPGPRPDSDLDVLVTMIPEFRGSRNERWIDEIGTDCEAAAGFPIRLHHPPNLPPFRQSVPGAQFRRVL</sequence>
<reference evidence="2" key="1">
    <citation type="journal article" date="2017" name="Med. Chem. Commun.">
        <title>Nonomuraea sp. ATCC 55076 harbours the largest actinomycete chromosome to date and the kistamicin biosynthetic gene cluster.</title>
        <authorList>
            <person name="Nazari B."/>
            <person name="Forneris C.C."/>
            <person name="Gibson M.I."/>
            <person name="Moon K."/>
            <person name="Schramma K.R."/>
            <person name="Seyedsayamdost M.R."/>
        </authorList>
    </citation>
    <scope>NUCLEOTIDE SEQUENCE [LARGE SCALE GENOMIC DNA]</scope>
    <source>
        <strain evidence="2">ATCC 55076</strain>
    </source>
</reference>
<dbReference type="STRING" id="1909395.BKM31_21770"/>
<dbReference type="EMBL" id="CP017717">
    <property type="protein sequence ID" value="AQZ63740.1"/>
    <property type="molecule type" value="Genomic_DNA"/>
</dbReference>
<keyword evidence="2" id="KW-1185">Reference proteome</keyword>
<evidence type="ECO:0000313" key="2">
    <source>
        <dbReference type="Proteomes" id="UP000190797"/>
    </source>
</evidence>
<gene>
    <name evidence="1" type="ORF">BKM31_21770</name>
</gene>
<dbReference type="SUPFAM" id="SSF81301">
    <property type="entry name" value="Nucleotidyltransferase"/>
    <property type="match status" value="1"/>
</dbReference>
<dbReference type="AlphaFoldDB" id="A0A1V0A0M3"/>
<dbReference type="KEGG" id="noa:BKM31_21770"/>
<organism evidence="1 2">
    <name type="scientific">[Actinomadura] parvosata subsp. kistnae</name>
    <dbReference type="NCBI Taxonomy" id="1909395"/>
    <lineage>
        <taxon>Bacteria</taxon>
        <taxon>Bacillati</taxon>
        <taxon>Actinomycetota</taxon>
        <taxon>Actinomycetes</taxon>
        <taxon>Streptosporangiales</taxon>
        <taxon>Streptosporangiaceae</taxon>
        <taxon>Nonomuraea</taxon>
    </lineage>
</organism>
<evidence type="ECO:0008006" key="3">
    <source>
        <dbReference type="Google" id="ProtNLM"/>
    </source>
</evidence>